<dbReference type="Proteomes" id="UP001629156">
    <property type="component" value="Unassembled WGS sequence"/>
</dbReference>
<dbReference type="RefSeq" id="WP_408085718.1">
    <property type="nucleotide sequence ID" value="NZ_JBELPZ010000016.1"/>
</dbReference>
<dbReference type="Gene3D" id="3.40.30.10">
    <property type="entry name" value="Glutaredoxin"/>
    <property type="match status" value="1"/>
</dbReference>
<dbReference type="InterPro" id="IPR036249">
    <property type="entry name" value="Thioredoxin-like_sf"/>
</dbReference>
<dbReference type="EMBL" id="JBELPZ010000016">
    <property type="protein sequence ID" value="MFL9845439.1"/>
    <property type="molecule type" value="Genomic_DNA"/>
</dbReference>
<dbReference type="PANTHER" id="PTHR30041">
    <property type="entry name" value="ARSENATE REDUCTASE"/>
    <property type="match status" value="1"/>
</dbReference>
<gene>
    <name evidence="3" type="ORF">ABS766_13505</name>
</gene>
<organism evidence="3 4">
    <name type="scientific">Flavobacterium rhizosphaerae</name>
    <dbReference type="NCBI Taxonomy" id="3163298"/>
    <lineage>
        <taxon>Bacteria</taxon>
        <taxon>Pseudomonadati</taxon>
        <taxon>Bacteroidota</taxon>
        <taxon>Flavobacteriia</taxon>
        <taxon>Flavobacteriales</taxon>
        <taxon>Flavobacteriaceae</taxon>
        <taxon>Flavobacterium</taxon>
    </lineage>
</organism>
<protein>
    <submittedName>
        <fullName evidence="3">ArsC/Spx/MgsR family protein</fullName>
    </submittedName>
</protein>
<reference evidence="3 4" key="1">
    <citation type="submission" date="2024-06" db="EMBL/GenBank/DDBJ databases">
        <authorList>
            <person name="Kaempfer P."/>
            <person name="Viver T."/>
        </authorList>
    </citation>
    <scope>NUCLEOTIDE SEQUENCE [LARGE SCALE GENOMIC DNA]</scope>
    <source>
        <strain evidence="3 4">ST-119</strain>
    </source>
</reference>
<accession>A0ABW8YYQ9</accession>
<keyword evidence="4" id="KW-1185">Reference proteome</keyword>
<comment type="caution">
    <text evidence="3">The sequence shown here is derived from an EMBL/GenBank/DDBJ whole genome shotgun (WGS) entry which is preliminary data.</text>
</comment>
<evidence type="ECO:0000256" key="1">
    <source>
        <dbReference type="ARBA" id="ARBA00007198"/>
    </source>
</evidence>
<name>A0ABW8YYQ9_9FLAO</name>
<comment type="similarity">
    <text evidence="1 2">Belongs to the ArsC family.</text>
</comment>
<dbReference type="Pfam" id="PF03960">
    <property type="entry name" value="ArsC"/>
    <property type="match status" value="1"/>
</dbReference>
<evidence type="ECO:0000313" key="4">
    <source>
        <dbReference type="Proteomes" id="UP001629156"/>
    </source>
</evidence>
<dbReference type="CDD" id="cd02977">
    <property type="entry name" value="ArsC_family"/>
    <property type="match status" value="1"/>
</dbReference>
<sequence>MKKIYHMKTCSTCRRILSELPNIEHYELQDVKKEPIQEADLDELHKRAGSYEALFSRKSTQYKERGLKDKSLTEQDYRNLILDHYTFLKRPVVVAGDHVFIGNDPKTTTAAKDFMANNG</sequence>
<dbReference type="SUPFAM" id="SSF52833">
    <property type="entry name" value="Thioredoxin-like"/>
    <property type="match status" value="1"/>
</dbReference>
<dbReference type="InterPro" id="IPR006660">
    <property type="entry name" value="Arsenate_reductase-like"/>
</dbReference>
<evidence type="ECO:0000256" key="2">
    <source>
        <dbReference type="PROSITE-ProRule" id="PRU01282"/>
    </source>
</evidence>
<evidence type="ECO:0000313" key="3">
    <source>
        <dbReference type="EMBL" id="MFL9845439.1"/>
    </source>
</evidence>
<proteinExistence type="inferred from homology"/>
<dbReference type="PANTHER" id="PTHR30041:SF8">
    <property type="entry name" value="PROTEIN YFFB"/>
    <property type="match status" value="1"/>
</dbReference>
<dbReference type="PROSITE" id="PS51353">
    <property type="entry name" value="ARSC"/>
    <property type="match status" value="1"/>
</dbReference>